<comment type="caution">
    <text evidence="1">The sequence shown here is derived from an EMBL/GenBank/DDBJ whole genome shotgun (WGS) entry which is preliminary data.</text>
</comment>
<dbReference type="EMBL" id="JALPRK010000008">
    <property type="protein sequence ID" value="MCK8487693.1"/>
    <property type="molecule type" value="Genomic_DNA"/>
</dbReference>
<protein>
    <submittedName>
        <fullName evidence="1">Uncharacterized protein</fullName>
    </submittedName>
</protein>
<organism evidence="1 2">
    <name type="scientific">Paenibacillus mellifer</name>
    <dbReference type="NCBI Taxonomy" id="2937794"/>
    <lineage>
        <taxon>Bacteria</taxon>
        <taxon>Bacillati</taxon>
        <taxon>Bacillota</taxon>
        <taxon>Bacilli</taxon>
        <taxon>Bacillales</taxon>
        <taxon>Paenibacillaceae</taxon>
        <taxon>Paenibacillus</taxon>
    </lineage>
</organism>
<evidence type="ECO:0000313" key="1">
    <source>
        <dbReference type="EMBL" id="MCK8487693.1"/>
    </source>
</evidence>
<dbReference type="Proteomes" id="UP001139534">
    <property type="component" value="Unassembled WGS sequence"/>
</dbReference>
<reference evidence="1" key="1">
    <citation type="submission" date="2022-04" db="EMBL/GenBank/DDBJ databases">
        <authorList>
            <person name="Seo M.-J."/>
        </authorList>
    </citation>
    <scope>NUCLEOTIDE SEQUENCE</scope>
    <source>
        <strain evidence="1">MBLB2552</strain>
    </source>
</reference>
<dbReference type="AlphaFoldDB" id="A0A9X1XZA6"/>
<dbReference type="RefSeq" id="WP_248551787.1">
    <property type="nucleotide sequence ID" value="NZ_JALPRK010000008.1"/>
</dbReference>
<keyword evidence="2" id="KW-1185">Reference proteome</keyword>
<accession>A0A9X1XZA6</accession>
<evidence type="ECO:0000313" key="2">
    <source>
        <dbReference type="Proteomes" id="UP001139534"/>
    </source>
</evidence>
<name>A0A9X1XZA6_9BACL</name>
<gene>
    <name evidence="1" type="ORF">M0651_10955</name>
</gene>
<proteinExistence type="predicted"/>
<sequence>MHVTEHTGNHLRQIIDRVQAATREKFPFVQNGLNEAYLQRQIKEGERDEQMD</sequence>